<evidence type="ECO:0000256" key="1">
    <source>
        <dbReference type="SAM" id="SignalP"/>
    </source>
</evidence>
<name>Q0WSD4_ARATH</name>
<accession>Q0WSD4</accession>
<evidence type="ECO:0008006" key="3">
    <source>
        <dbReference type="Google" id="ProtNLM"/>
    </source>
</evidence>
<feature type="signal peptide" evidence="1">
    <location>
        <begin position="1"/>
        <end position="19"/>
    </location>
</feature>
<dbReference type="EMBL" id="AK227999">
    <property type="protein sequence ID" value="BAE99964.1"/>
    <property type="molecule type" value="mRNA"/>
</dbReference>
<dbReference type="AlphaFoldDB" id="Q0WSD4"/>
<keyword evidence="1" id="KW-0732">Signal</keyword>
<evidence type="ECO:0000313" key="2">
    <source>
        <dbReference type="EMBL" id="BAE99964.1"/>
    </source>
</evidence>
<proteinExistence type="evidence at transcript level"/>
<protein>
    <recommendedName>
        <fullName evidence="3">Transmembrane protein</fullName>
    </recommendedName>
</protein>
<organism evidence="2">
    <name type="scientific">Arabidopsis thaliana</name>
    <name type="common">Mouse-ear cress</name>
    <dbReference type="NCBI Taxonomy" id="3702"/>
    <lineage>
        <taxon>Eukaryota</taxon>
        <taxon>Viridiplantae</taxon>
        <taxon>Streptophyta</taxon>
        <taxon>Embryophyta</taxon>
        <taxon>Tracheophyta</taxon>
        <taxon>Spermatophyta</taxon>
        <taxon>Magnoliopsida</taxon>
        <taxon>eudicotyledons</taxon>
        <taxon>Gunneridae</taxon>
        <taxon>Pentapetalae</taxon>
        <taxon>rosids</taxon>
        <taxon>malvids</taxon>
        <taxon>Brassicales</taxon>
        <taxon>Brassicaceae</taxon>
        <taxon>Camelineae</taxon>
        <taxon>Arabidopsis</taxon>
    </lineage>
</organism>
<sequence length="56" mass="6201">MLPLCLLDTSICCKAVVLASVGANGRFLCVTVSLGQDPLFRSRQIFSFFLCLWFSL</sequence>
<feature type="chain" id="PRO_5004179294" description="Transmembrane protein" evidence="1">
    <location>
        <begin position="20"/>
        <end position="56"/>
    </location>
</feature>
<reference evidence="2" key="1">
    <citation type="submission" date="2006-07" db="EMBL/GenBank/DDBJ databases">
        <title>Large-scale analysis of RIKEN Arabidopsis full-length (RAFL) cDNAs.</title>
        <authorList>
            <person name="Totoki Y."/>
            <person name="Seki M."/>
            <person name="Ishida J."/>
            <person name="Nakajima M."/>
            <person name="Enju A."/>
            <person name="Morosawa T."/>
            <person name="Kamiya A."/>
            <person name="Narusaka M."/>
            <person name="Shin-i T."/>
            <person name="Nakagawa M."/>
            <person name="Sakamoto N."/>
            <person name="Oishi K."/>
            <person name="Kohara Y."/>
            <person name="Kobayashi M."/>
            <person name="Toyoda A."/>
            <person name="Sakaki Y."/>
            <person name="Sakurai T."/>
            <person name="Iida K."/>
            <person name="Akiyama K."/>
            <person name="Satou M."/>
            <person name="Toyoda T."/>
            <person name="Konagaya A."/>
            <person name="Carninci P."/>
            <person name="Kawai J."/>
            <person name="Hayashizaki Y."/>
            <person name="Shinozaki K."/>
        </authorList>
    </citation>
    <scope>NUCLEOTIDE SEQUENCE</scope>
</reference>